<sequence length="119" mass="13964">MKIKSEEEIFELAKKIYKVIDEKDGINIKVLDMKNSPLLVDYFIIATGNSETHLNAIKEAVVEEFKKNDHQLLYYDRDRITDWIIVDGGSIVVHLFSEKAREFYDLEGLWVESERIKID</sequence>
<dbReference type="KEGG" id="mpz:Marpi_1643"/>
<comment type="subcellular location">
    <subcellularLocation>
        <location evidence="2">Cytoplasm</location>
    </subcellularLocation>
</comment>
<dbReference type="Gene3D" id="3.30.460.10">
    <property type="entry name" value="Beta Polymerase, domain 2"/>
    <property type="match status" value="1"/>
</dbReference>
<dbReference type="GO" id="GO:0017148">
    <property type="term" value="P:negative regulation of translation"/>
    <property type="evidence" value="ECO:0007669"/>
    <property type="project" value="UniProtKB-UniRule"/>
</dbReference>
<dbReference type="Pfam" id="PF02410">
    <property type="entry name" value="RsfS"/>
    <property type="match status" value="1"/>
</dbReference>
<dbReference type="HOGENOM" id="CLU_092688_5_0_0"/>
<protein>
    <recommendedName>
        <fullName evidence="2">Ribosomal silencing factor RsfS</fullName>
    </recommendedName>
</protein>
<comment type="function">
    <text evidence="2">Functions as a ribosomal silencing factor. Interacts with ribosomal protein uL14 (rplN), blocking formation of intersubunit bridge B8. Prevents association of the 30S and 50S ribosomal subunits and the formation of functional ribosomes, thus repressing translation.</text>
</comment>
<reference evidence="3 4" key="1">
    <citation type="journal article" date="2012" name="J. Bacteriol.">
        <title>Complete Genome Sequence of the Thermophilic, Piezophilic, Heterotrophic Bacterium Marinitoga piezophila KA3.</title>
        <authorList>
            <person name="Lucas S."/>
            <person name="Han J."/>
            <person name="Lapidus A."/>
            <person name="Cheng J.F."/>
            <person name="Goodwin L.A."/>
            <person name="Pitluck S."/>
            <person name="Peters L."/>
            <person name="Mikhailova N."/>
            <person name="Teshima H."/>
            <person name="Detter J.C."/>
            <person name="Han C."/>
            <person name="Tapia R."/>
            <person name="Land M."/>
            <person name="Hauser L."/>
            <person name="Kyrpides N.C."/>
            <person name="Ivanova N."/>
            <person name="Pagani I."/>
            <person name="Vannier P."/>
            <person name="Oger P."/>
            <person name="Bartlett D.H."/>
            <person name="Noll K.M."/>
            <person name="Woyke T."/>
            <person name="Jebbar M."/>
        </authorList>
    </citation>
    <scope>NUCLEOTIDE SEQUENCE [LARGE SCALE GENOMIC DNA]</scope>
    <source>
        <strain evidence="4">DSM 14283 / JCM 11233 / KA3</strain>
    </source>
</reference>
<dbReference type="GO" id="GO:0042256">
    <property type="term" value="P:cytosolic ribosome assembly"/>
    <property type="evidence" value="ECO:0007669"/>
    <property type="project" value="UniProtKB-UniRule"/>
</dbReference>
<keyword evidence="2" id="KW-0963">Cytoplasm</keyword>
<gene>
    <name evidence="2" type="primary">rsfS</name>
    <name evidence="3" type="ordered locus">Marpi_1643</name>
</gene>
<dbReference type="GO" id="GO:0090071">
    <property type="term" value="P:negative regulation of ribosome biogenesis"/>
    <property type="evidence" value="ECO:0007669"/>
    <property type="project" value="UniProtKB-UniRule"/>
</dbReference>
<dbReference type="SUPFAM" id="SSF81301">
    <property type="entry name" value="Nucleotidyltransferase"/>
    <property type="match status" value="1"/>
</dbReference>
<name>H2J515_MARPK</name>
<evidence type="ECO:0000256" key="2">
    <source>
        <dbReference type="HAMAP-Rule" id="MF_01477"/>
    </source>
</evidence>
<comment type="similarity">
    <text evidence="1 2">Belongs to the Iojap/RsfS family.</text>
</comment>
<evidence type="ECO:0000313" key="4">
    <source>
        <dbReference type="Proteomes" id="UP000007161"/>
    </source>
</evidence>
<accession>H2J515</accession>
<dbReference type="InterPro" id="IPR043519">
    <property type="entry name" value="NT_sf"/>
</dbReference>
<dbReference type="PANTHER" id="PTHR21043:SF0">
    <property type="entry name" value="MITOCHONDRIAL ASSEMBLY OF RIBOSOMAL LARGE SUBUNIT PROTEIN 1"/>
    <property type="match status" value="1"/>
</dbReference>
<dbReference type="InterPro" id="IPR004394">
    <property type="entry name" value="Iojap/RsfS/C7orf30"/>
</dbReference>
<dbReference type="PANTHER" id="PTHR21043">
    <property type="entry name" value="IOJAP SUPERFAMILY ORTHOLOG"/>
    <property type="match status" value="1"/>
</dbReference>
<dbReference type="NCBIfam" id="TIGR00090">
    <property type="entry name" value="rsfS_iojap_ybeB"/>
    <property type="match status" value="1"/>
</dbReference>
<keyword evidence="2" id="KW-0810">Translation regulation</keyword>
<keyword evidence="2" id="KW-0678">Repressor</keyword>
<dbReference type="AlphaFoldDB" id="H2J515"/>
<proteinExistence type="inferred from homology"/>
<dbReference type="eggNOG" id="COG0799">
    <property type="taxonomic scope" value="Bacteria"/>
</dbReference>
<dbReference type="EMBL" id="CP003257">
    <property type="protein sequence ID" value="AEX86032.1"/>
    <property type="molecule type" value="Genomic_DNA"/>
</dbReference>
<dbReference type="RefSeq" id="WP_014297103.1">
    <property type="nucleotide sequence ID" value="NC_016751.1"/>
</dbReference>
<dbReference type="GO" id="GO:0005737">
    <property type="term" value="C:cytoplasm"/>
    <property type="evidence" value="ECO:0007669"/>
    <property type="project" value="UniProtKB-SubCell"/>
</dbReference>
<keyword evidence="4" id="KW-1185">Reference proteome</keyword>
<dbReference type="Proteomes" id="UP000007161">
    <property type="component" value="Chromosome"/>
</dbReference>
<reference evidence="4" key="2">
    <citation type="submission" date="2012-01" db="EMBL/GenBank/DDBJ databases">
        <title>Complete sequence of chromosome of Marinitoga piezophila KA3.</title>
        <authorList>
            <person name="Lucas S."/>
            <person name="Han J."/>
            <person name="Lapidus A."/>
            <person name="Cheng J.-F."/>
            <person name="Goodwin L."/>
            <person name="Pitluck S."/>
            <person name="Peters L."/>
            <person name="Mikhailova N."/>
            <person name="Teshima H."/>
            <person name="Detter J.C."/>
            <person name="Han C."/>
            <person name="Tapia R."/>
            <person name="Land M."/>
            <person name="Hauser L."/>
            <person name="Kyrpides N."/>
            <person name="Ivanova N."/>
            <person name="Pagani I."/>
            <person name="Jebbar M."/>
            <person name="Vannier P."/>
            <person name="Oger P."/>
            <person name="Cario A."/>
            <person name="Bartlett D."/>
            <person name="Noll K.M."/>
            <person name="Woyke T."/>
        </authorList>
    </citation>
    <scope>NUCLEOTIDE SEQUENCE [LARGE SCALE GENOMIC DNA]</scope>
    <source>
        <strain evidence="4">DSM 14283 / JCM 11233 / KA3</strain>
    </source>
</reference>
<dbReference type="GO" id="GO:0043023">
    <property type="term" value="F:ribosomal large subunit binding"/>
    <property type="evidence" value="ECO:0007669"/>
    <property type="project" value="TreeGrafter"/>
</dbReference>
<dbReference type="HAMAP" id="MF_01477">
    <property type="entry name" value="Iojap_RsfS"/>
    <property type="match status" value="1"/>
</dbReference>
<dbReference type="STRING" id="443254.Marpi_1643"/>
<evidence type="ECO:0000313" key="3">
    <source>
        <dbReference type="EMBL" id="AEX86032.1"/>
    </source>
</evidence>
<organism evidence="3 4">
    <name type="scientific">Marinitoga piezophila (strain DSM 14283 / JCM 11233 / KA3)</name>
    <dbReference type="NCBI Taxonomy" id="443254"/>
    <lineage>
        <taxon>Bacteria</taxon>
        <taxon>Thermotogati</taxon>
        <taxon>Thermotogota</taxon>
        <taxon>Thermotogae</taxon>
        <taxon>Petrotogales</taxon>
        <taxon>Petrotogaceae</taxon>
        <taxon>Marinitoga</taxon>
    </lineage>
</organism>
<comment type="subunit">
    <text evidence="2">Interacts with ribosomal protein uL14 (rplN).</text>
</comment>
<evidence type="ECO:0000256" key="1">
    <source>
        <dbReference type="ARBA" id="ARBA00010574"/>
    </source>
</evidence>